<dbReference type="AlphaFoldDB" id="A0A061BST6"/>
<dbReference type="RefSeq" id="XP_012770524.1">
    <property type="nucleotide sequence ID" value="XM_012915070.1"/>
</dbReference>
<protein>
    <submittedName>
        <fullName evidence="1">Uncharacterized protein</fullName>
    </submittedName>
</protein>
<evidence type="ECO:0000313" key="1">
    <source>
        <dbReference type="EMBL" id="CDR71578.1"/>
    </source>
</evidence>
<gene>
    <name evidence="1" type="ORF">BBBOND_0002300</name>
</gene>
<accession>A0A061BST6</accession>
<dbReference type="OrthoDB" id="367021at2759"/>
<dbReference type="VEuPathDB" id="PiroplasmaDB:BBBOND_0002300"/>
<sequence length="443" mass="49242">MFTLTPNLSNYFSKLISLGHLAGQLGGFVGQSESVKKAVKNAIKACFDTNAHLKNDLNDVYNSLVTNLSVSVNPAGQTDDTAVIGPLQVEVSKKIAEITDQITQLEQQNKLNNHSLPSPSPSAELAKLHSKLEALKEVEKLCGFLTNSNKQQNNPTNNILTHLCDGLETFLGFDPKSKGYDGSGIVYSDLDRLCDGVMGFLSGVLSNIQNHLGQHKTQIDIAINILNTNKHLGKNGFNAAIGEVVAGVRGYNGNVKTSNDLVKTAIKKLQRDMKNYKKEELQTNLPNNIDPKRPTASTQESVEKAMSLVEQCQKFAKEFIRAVDIKTKTDATKNAIKDLNPKLRDTIENVRKNMQHESKRLKELSSKESKDLEATEDKIKKTLSSLKVNVDCRIDAQMKELIKKLSERVQKILDKLKGIEKKLLGYVKELYTWLEDARKLINE</sequence>
<name>A0A061BST6_BABBI</name>
<organism evidence="1">
    <name type="scientific">Babesia bigemina</name>
    <dbReference type="NCBI Taxonomy" id="5866"/>
    <lineage>
        <taxon>Eukaryota</taxon>
        <taxon>Sar</taxon>
        <taxon>Alveolata</taxon>
        <taxon>Apicomplexa</taxon>
        <taxon>Aconoidasida</taxon>
        <taxon>Piroplasmida</taxon>
        <taxon>Babesiidae</taxon>
        <taxon>Babesia</taxon>
    </lineage>
</organism>
<dbReference type="GeneID" id="24561801"/>
<proteinExistence type="predicted"/>
<dbReference type="KEGG" id="bbig:BBBOND_0002300"/>
<reference evidence="1" key="2">
    <citation type="submission" date="2014-06" db="EMBL/GenBank/DDBJ databases">
        <authorList>
            <person name="Aslett M."/>
            <person name="De Silva Nishadi"/>
        </authorList>
    </citation>
    <scope>NUCLEOTIDE SEQUENCE</scope>
    <source>
        <strain evidence="1">Bond</strain>
    </source>
</reference>
<dbReference type="EMBL" id="LK055028">
    <property type="protein sequence ID" value="CDR71578.1"/>
    <property type="molecule type" value="Genomic_DNA"/>
</dbReference>
<feature type="non-terminal residue" evidence="1">
    <location>
        <position position="443"/>
    </location>
</feature>
<reference evidence="1" key="1">
    <citation type="journal article" date="2014" name="Nucleic Acids Res.">
        <title>The evolutionary dynamics of variant antigen genes in Babesia reveal a history of genomic innovation underlying host-parasite interaction.</title>
        <authorList>
            <person name="Jackson A.P."/>
            <person name="Otto T.D."/>
            <person name="Darby A."/>
            <person name="Ramaprasad A."/>
            <person name="Xia D."/>
            <person name="Echaide I.E."/>
            <person name="Farber M."/>
            <person name="Gahlot S."/>
            <person name="Gamble J."/>
            <person name="Gupta D."/>
            <person name="Gupta Y."/>
            <person name="Jackson L."/>
            <person name="Malandrin L."/>
            <person name="Malas T.B."/>
            <person name="Moussa E."/>
            <person name="Nair M."/>
            <person name="Reid AJ."/>
            <person name="Sanders M."/>
            <person name="Sharma J."/>
            <person name="Tracey A."/>
            <person name="Quail M.A."/>
            <person name="Weir W."/>
            <person name="Wastling J.M."/>
            <person name="Hall N."/>
            <person name="Willadsen P."/>
            <person name="Lingelbach K."/>
            <person name="Shiels B."/>
            <person name="Tait A."/>
            <person name="Berriman M."/>
            <person name="Allred D.R."/>
            <person name="Pain A."/>
        </authorList>
    </citation>
    <scope>NUCLEOTIDE SEQUENCE</scope>
    <source>
        <strain evidence="1">Bond</strain>
    </source>
</reference>